<dbReference type="AlphaFoldDB" id="A0A841JVF8"/>
<evidence type="ECO:0000313" key="1">
    <source>
        <dbReference type="EMBL" id="MBB6143729.1"/>
    </source>
</evidence>
<gene>
    <name evidence="1" type="ORF">HNQ77_001678</name>
</gene>
<accession>A0A841JVF8</accession>
<reference evidence="1 2" key="1">
    <citation type="submission" date="2020-08" db="EMBL/GenBank/DDBJ databases">
        <title>Genomic Encyclopedia of Type Strains, Phase IV (KMG-IV): sequencing the most valuable type-strain genomes for metagenomic binning, comparative biology and taxonomic classification.</title>
        <authorList>
            <person name="Goeker M."/>
        </authorList>
    </citation>
    <scope>NUCLEOTIDE SEQUENCE [LARGE SCALE GENOMIC DNA]</scope>
    <source>
        <strain evidence="1 2">DSM 103733</strain>
    </source>
</reference>
<name>A0A841JVF8_9BACT</name>
<comment type="caution">
    <text evidence="1">The sequence shown here is derived from an EMBL/GenBank/DDBJ whole genome shotgun (WGS) entry which is preliminary data.</text>
</comment>
<keyword evidence="2" id="KW-1185">Reference proteome</keyword>
<protein>
    <recommendedName>
        <fullName evidence="3">Aminoglycoside phosphotransferase domain-containing protein</fullName>
    </recommendedName>
</protein>
<evidence type="ECO:0000313" key="2">
    <source>
        <dbReference type="Proteomes" id="UP000538666"/>
    </source>
</evidence>
<dbReference type="Proteomes" id="UP000538666">
    <property type="component" value="Unassembled WGS sequence"/>
</dbReference>
<dbReference type="EMBL" id="JACHEK010000003">
    <property type="protein sequence ID" value="MBB6143729.1"/>
    <property type="molecule type" value="Genomic_DNA"/>
</dbReference>
<proteinExistence type="predicted"/>
<evidence type="ECO:0008006" key="3">
    <source>
        <dbReference type="Google" id="ProtNLM"/>
    </source>
</evidence>
<dbReference type="OrthoDB" id="101887at2"/>
<sequence>MAIAEVLDEGELGTILQRFTWASLGDIPDIEFEDSEGSIRGVIECLLEHRPVSQGPFLSLGWTNELLHWVSAVVSADRRDVADGIEQLNASAHHSLLRIRNRTNPPYWFKAAARAEDPEFQTTTLLSNLFPEYLPTIVAVRRAWSGWLMEDAGPSIEEPAFTSGESIDRIGVRLAKLQQASIPRVAQLLKCGLIDQRIARLRESVFDMMPYLEDAVLSQRSTSIPPIKIWRLGEIADAFERARCLFEDISIPDALIHNDLSGGNILSSNGFCVFTDWSEAGVGNPFVAIDQLRIYFEQDRRLARWIPRVVSSYFKQWSSEVSEEQINSTLGSVRLLSIATHLLNRQQWIISEYLGNPAPQSYLRSLVRQMVNATRLDKIPVA</sequence>
<dbReference type="InterPro" id="IPR011009">
    <property type="entry name" value="Kinase-like_dom_sf"/>
</dbReference>
<dbReference type="SUPFAM" id="SSF56112">
    <property type="entry name" value="Protein kinase-like (PK-like)"/>
    <property type="match status" value="1"/>
</dbReference>
<dbReference type="Gene3D" id="3.90.1200.10">
    <property type="match status" value="1"/>
</dbReference>
<organism evidence="1 2">
    <name type="scientific">Silvibacterium bohemicum</name>
    <dbReference type="NCBI Taxonomy" id="1577686"/>
    <lineage>
        <taxon>Bacteria</taxon>
        <taxon>Pseudomonadati</taxon>
        <taxon>Acidobacteriota</taxon>
        <taxon>Terriglobia</taxon>
        <taxon>Terriglobales</taxon>
        <taxon>Acidobacteriaceae</taxon>
        <taxon>Silvibacterium</taxon>
    </lineage>
</organism>